<keyword evidence="1" id="KW-0472">Membrane</keyword>
<feature type="transmembrane region" description="Helical" evidence="1">
    <location>
        <begin position="180"/>
        <end position="198"/>
    </location>
</feature>
<feature type="transmembrane region" description="Helical" evidence="1">
    <location>
        <begin position="6"/>
        <end position="26"/>
    </location>
</feature>
<dbReference type="Proteomes" id="UP001596106">
    <property type="component" value="Unassembled WGS sequence"/>
</dbReference>
<feature type="transmembrane region" description="Helical" evidence="1">
    <location>
        <begin position="38"/>
        <end position="57"/>
    </location>
</feature>
<keyword evidence="4" id="KW-1185">Reference proteome</keyword>
<organism evidence="3 4">
    <name type="scientific">Larkinella bovis</name>
    <dbReference type="NCBI Taxonomy" id="683041"/>
    <lineage>
        <taxon>Bacteria</taxon>
        <taxon>Pseudomonadati</taxon>
        <taxon>Bacteroidota</taxon>
        <taxon>Cytophagia</taxon>
        <taxon>Cytophagales</taxon>
        <taxon>Spirosomataceae</taxon>
        <taxon>Larkinella</taxon>
    </lineage>
</organism>
<evidence type="ECO:0000313" key="3">
    <source>
        <dbReference type="EMBL" id="MFC5408377.1"/>
    </source>
</evidence>
<evidence type="ECO:0000313" key="4">
    <source>
        <dbReference type="Proteomes" id="UP001596106"/>
    </source>
</evidence>
<feature type="domain" description="CAAX prenyl protease 2/Lysostaphin resistance protein A-like" evidence="2">
    <location>
        <begin position="113"/>
        <end position="215"/>
    </location>
</feature>
<proteinExistence type="predicted"/>
<feature type="transmembrane region" description="Helical" evidence="1">
    <location>
        <begin position="110"/>
        <end position="128"/>
    </location>
</feature>
<feature type="transmembrane region" description="Helical" evidence="1">
    <location>
        <begin position="218"/>
        <end position="240"/>
    </location>
</feature>
<dbReference type="RefSeq" id="WP_379841190.1">
    <property type="nucleotide sequence ID" value="NZ_JBHSMA010000001.1"/>
</dbReference>
<reference evidence="4" key="1">
    <citation type="journal article" date="2019" name="Int. J. Syst. Evol. Microbiol.">
        <title>The Global Catalogue of Microorganisms (GCM) 10K type strain sequencing project: providing services to taxonomists for standard genome sequencing and annotation.</title>
        <authorList>
            <consortium name="The Broad Institute Genomics Platform"/>
            <consortium name="The Broad Institute Genome Sequencing Center for Infectious Disease"/>
            <person name="Wu L."/>
            <person name="Ma J."/>
        </authorList>
    </citation>
    <scope>NUCLEOTIDE SEQUENCE [LARGE SCALE GENOMIC DNA]</scope>
    <source>
        <strain evidence="4">CCUG 55250</strain>
    </source>
</reference>
<evidence type="ECO:0000259" key="2">
    <source>
        <dbReference type="Pfam" id="PF02517"/>
    </source>
</evidence>
<dbReference type="EMBL" id="JBHSMA010000001">
    <property type="protein sequence ID" value="MFC5408377.1"/>
    <property type="molecule type" value="Genomic_DNA"/>
</dbReference>
<evidence type="ECO:0000256" key="1">
    <source>
        <dbReference type="SAM" id="Phobius"/>
    </source>
</evidence>
<comment type="caution">
    <text evidence="3">The sequence shown here is derived from an EMBL/GenBank/DDBJ whole genome shotgun (WGS) entry which is preliminary data.</text>
</comment>
<protein>
    <submittedName>
        <fullName evidence="3">Type II CAAX prenyl endopeptidase Rce1 family protein</fullName>
    </submittedName>
</protein>
<name>A0ABW0I7A2_9BACT</name>
<keyword evidence="1" id="KW-0812">Transmembrane</keyword>
<dbReference type="Pfam" id="PF02517">
    <property type="entry name" value="Rce1-like"/>
    <property type="match status" value="1"/>
</dbReference>
<gene>
    <name evidence="3" type="ORF">ACFPMF_03595</name>
</gene>
<dbReference type="InterPro" id="IPR003675">
    <property type="entry name" value="Rce1/LyrA-like_dom"/>
</dbReference>
<feature type="transmembrane region" description="Helical" evidence="1">
    <location>
        <begin position="77"/>
        <end position="98"/>
    </location>
</feature>
<accession>A0ABW0I7A2</accession>
<sequence length="253" mass="28806">MRLKDLLRILLINSLFANGVNLLFLTDWTQRIWQTWQYGIGLGLVVYGLQAVMLYFLCKPYQKNLPFRKGLSLPSFAMGFSVAVAIWVVAQAAAVILNGAPVVYPTSEKLLRFLAVFGLNTIIGAFLEELVFRFLPVEYGRQAGLRKVQLGVLDLGTTGLFAITHLSAYLFRLQVQWDHLLGSLLNPFVTGLVMVLMYRATRNLYFIAFLHAFTNNDLYLVETPYSFLTCLTVVALWFAVRYMKNRTTRRLTT</sequence>
<keyword evidence="1" id="KW-1133">Transmembrane helix</keyword>